<feature type="region of interest" description="Disordered" evidence="1">
    <location>
        <begin position="95"/>
        <end position="325"/>
    </location>
</feature>
<evidence type="ECO:0000313" key="3">
    <source>
        <dbReference type="Proteomes" id="UP000245884"/>
    </source>
</evidence>
<proteinExistence type="predicted"/>
<sequence>MSARPLLRPLCQPYADLLERSEAYLAAVDLWASRGNAQTLANAVGVGKINVVAALAARSLRTPTYPVSHFQAASGLSPTAFNAALDILTTAISVPTGSSSSSSGPSTPSRYHSRDVPGSSHSTPASAGRGGRIRRAPNLDAPIPLVGHVQRGRTSSSASSPSSSSSQMSLQERAKAVMSGAAFGMSSSPSQQHKSPTTPTRRKLPGSSRPSSSSTSPSARQEKQRPSTNAAPASQQPSPSTPRSHRPVSAAATPTSSVKSTPRHQQRHLYTPSKRSRLGPGEMSDEEKGDEQVGEEAARKRRRVNGSPRKARKSQRSVAELDPYEELASRKLPIMLFPLCPLTAGRGRKASDENKTSRLADEWLQRWSGWLADEDEDILS</sequence>
<feature type="compositionally biased region" description="Low complexity" evidence="1">
    <location>
        <begin position="226"/>
        <end position="242"/>
    </location>
</feature>
<dbReference type="OrthoDB" id="2554199at2759"/>
<gene>
    <name evidence="2" type="ORF">BDZ90DRAFT_263194</name>
</gene>
<feature type="compositionally biased region" description="Basic residues" evidence="1">
    <location>
        <begin position="299"/>
        <end position="315"/>
    </location>
</feature>
<feature type="compositionally biased region" description="Low complexity" evidence="1">
    <location>
        <begin position="155"/>
        <end position="169"/>
    </location>
</feature>
<dbReference type="RefSeq" id="XP_025359262.1">
    <property type="nucleotide sequence ID" value="XM_025508582.1"/>
</dbReference>
<protein>
    <submittedName>
        <fullName evidence="2">Uncharacterized protein</fullName>
    </submittedName>
</protein>
<feature type="compositionally biased region" description="Low complexity" evidence="1">
    <location>
        <begin position="205"/>
        <end position="218"/>
    </location>
</feature>
<name>A0A316UHH9_9BASI</name>
<evidence type="ECO:0000313" key="2">
    <source>
        <dbReference type="EMBL" id="PWN24650.1"/>
    </source>
</evidence>
<reference evidence="2 3" key="1">
    <citation type="journal article" date="2018" name="Mol. Biol. Evol.">
        <title>Broad Genomic Sampling Reveals a Smut Pathogenic Ancestry of the Fungal Clade Ustilaginomycotina.</title>
        <authorList>
            <person name="Kijpornyongpan T."/>
            <person name="Mondo S.J."/>
            <person name="Barry K."/>
            <person name="Sandor L."/>
            <person name="Lee J."/>
            <person name="Lipzen A."/>
            <person name="Pangilinan J."/>
            <person name="LaButti K."/>
            <person name="Hainaut M."/>
            <person name="Henrissat B."/>
            <person name="Grigoriev I.V."/>
            <person name="Spatafora J.W."/>
            <person name="Aime M.C."/>
        </authorList>
    </citation>
    <scope>NUCLEOTIDE SEQUENCE [LARGE SCALE GENOMIC DNA]</scope>
    <source>
        <strain evidence="2 3">MCA 5214</strain>
    </source>
</reference>
<organism evidence="2 3">
    <name type="scientific">Jaminaea rosea</name>
    <dbReference type="NCBI Taxonomy" id="1569628"/>
    <lineage>
        <taxon>Eukaryota</taxon>
        <taxon>Fungi</taxon>
        <taxon>Dikarya</taxon>
        <taxon>Basidiomycota</taxon>
        <taxon>Ustilaginomycotina</taxon>
        <taxon>Exobasidiomycetes</taxon>
        <taxon>Microstromatales</taxon>
        <taxon>Microstromatales incertae sedis</taxon>
        <taxon>Jaminaea</taxon>
    </lineage>
</organism>
<feature type="compositionally biased region" description="Polar residues" evidence="1">
    <location>
        <begin position="185"/>
        <end position="199"/>
    </location>
</feature>
<dbReference type="Proteomes" id="UP000245884">
    <property type="component" value="Unassembled WGS sequence"/>
</dbReference>
<dbReference type="EMBL" id="KZ819680">
    <property type="protein sequence ID" value="PWN24650.1"/>
    <property type="molecule type" value="Genomic_DNA"/>
</dbReference>
<feature type="compositionally biased region" description="Low complexity" evidence="1">
    <location>
        <begin position="95"/>
        <end position="109"/>
    </location>
</feature>
<feature type="compositionally biased region" description="Acidic residues" evidence="1">
    <location>
        <begin position="283"/>
        <end position="294"/>
    </location>
</feature>
<dbReference type="GeneID" id="37030405"/>
<dbReference type="AlphaFoldDB" id="A0A316UHH9"/>
<evidence type="ECO:0000256" key="1">
    <source>
        <dbReference type="SAM" id="MobiDB-lite"/>
    </source>
</evidence>
<keyword evidence="3" id="KW-1185">Reference proteome</keyword>
<accession>A0A316UHH9</accession>